<dbReference type="Proteomes" id="UP000434850">
    <property type="component" value="Unassembled WGS sequence"/>
</dbReference>
<proteinExistence type="predicted"/>
<evidence type="ECO:0000313" key="1">
    <source>
        <dbReference type="EMBL" id="MVN91936.1"/>
    </source>
</evidence>
<evidence type="ECO:0000313" key="2">
    <source>
        <dbReference type="Proteomes" id="UP000434850"/>
    </source>
</evidence>
<dbReference type="AlphaFoldDB" id="A0A6I4IE83"/>
<dbReference type="EMBL" id="WQLA01000004">
    <property type="protein sequence ID" value="MVN91936.1"/>
    <property type="molecule type" value="Genomic_DNA"/>
</dbReference>
<comment type="caution">
    <text evidence="1">The sequence shown here is derived from an EMBL/GenBank/DDBJ whole genome shotgun (WGS) entry which is preliminary data.</text>
</comment>
<sequence length="521" mass="58993">MKRLITITILLLAATVFVTVKYFDNLKMSGNHSADVISSIPSSAAVVFEFNNDASFYDIYKNSPLFASLLGSDRMDELHMLRKGLLNNASAQSLFNAQDIFLSLHPQGIDSIEYLFTTASSGAFSNEAITQMKLKPTTLGSKKAYVFQPDSVNREFYIVERQHNVWSGSFSKTLLQESIDIKKSLPANFDLISDQQHSTSLGNLYVNYQQCGLLLNNLYKSEDSDLWKGLFKLPANTSLSLNYKSDALLFNGFTTFKGNSPVSYMDIFRNMVPIELTLQNIFPVTTAYSNVYGISDLAAFKELLNSWQQKAHLVKDKKALFNKIKTESGVQFDSEFNKLLDNEFALVTTRFQERIAIIKVKNGAALRPFCNNISAMLTEDIGQFNFNQVPMYLLGDVLSGFRKPYFTIVDNYLVLGNSQREVSNFRENYFGNLFLSKQSDFREFSNLLAQRCNVSYFINFKNAGYAFKRALKREYADAYNAEPGFKNYYAAAYQLSASDKQFYTNLCLKINTPDSLNTNGN</sequence>
<reference evidence="1 2" key="1">
    <citation type="submission" date="2019-12" db="EMBL/GenBank/DDBJ databases">
        <title>Mucilaginibacter sp. HME9299 genome sequencing and assembly.</title>
        <authorList>
            <person name="Kang H."/>
            <person name="Kim H."/>
            <person name="Joh K."/>
        </authorList>
    </citation>
    <scope>NUCLEOTIDE SEQUENCE [LARGE SCALE GENOMIC DNA]</scope>
    <source>
        <strain evidence="1 2">HME9299</strain>
    </source>
</reference>
<gene>
    <name evidence="1" type="ORF">GO816_12430</name>
</gene>
<accession>A0A6I4IE83</accession>
<dbReference type="OrthoDB" id="1093345at2"/>
<evidence type="ECO:0008006" key="3">
    <source>
        <dbReference type="Google" id="ProtNLM"/>
    </source>
</evidence>
<organism evidence="1 2">
    <name type="scientific">Mucilaginibacter aquatilis</name>
    <dbReference type="NCBI Taxonomy" id="1517760"/>
    <lineage>
        <taxon>Bacteria</taxon>
        <taxon>Pseudomonadati</taxon>
        <taxon>Bacteroidota</taxon>
        <taxon>Sphingobacteriia</taxon>
        <taxon>Sphingobacteriales</taxon>
        <taxon>Sphingobacteriaceae</taxon>
        <taxon>Mucilaginibacter</taxon>
    </lineage>
</organism>
<protein>
    <recommendedName>
        <fullName evidence="3">DUF4836 family protein</fullName>
    </recommendedName>
</protein>
<name>A0A6I4IE83_9SPHI</name>
<keyword evidence="2" id="KW-1185">Reference proteome</keyword>
<dbReference type="RefSeq" id="WP_157542251.1">
    <property type="nucleotide sequence ID" value="NZ_WQLA01000004.1"/>
</dbReference>